<feature type="domain" description="SLH" evidence="2">
    <location>
        <begin position="38"/>
        <end position="100"/>
    </location>
</feature>
<dbReference type="AlphaFoldDB" id="A0A6C0FYQ2"/>
<dbReference type="KEGG" id="plyc:GXP70_18660"/>
<reference evidence="3 4" key="1">
    <citation type="submission" date="2020-01" db="EMBL/GenBank/DDBJ databases">
        <title>Paenibacillus sp. nov., isolated from tomato rhizosphere.</title>
        <authorList>
            <person name="Weon H.-Y."/>
            <person name="Lee S.A."/>
        </authorList>
    </citation>
    <scope>NUCLEOTIDE SEQUENCE [LARGE SCALE GENOMIC DNA]</scope>
    <source>
        <strain evidence="3 4">12200R-189</strain>
    </source>
</reference>
<evidence type="ECO:0000313" key="3">
    <source>
        <dbReference type="EMBL" id="QHT61797.1"/>
    </source>
</evidence>
<dbReference type="PROSITE" id="PS51272">
    <property type="entry name" value="SLH"/>
    <property type="match status" value="2"/>
</dbReference>
<evidence type="ECO:0000256" key="1">
    <source>
        <dbReference type="SAM" id="SignalP"/>
    </source>
</evidence>
<evidence type="ECO:0000259" key="2">
    <source>
        <dbReference type="PROSITE" id="PS51272"/>
    </source>
</evidence>
<sequence>MPQQKKWAKLASSFMVFSLLTGFSAVGAASVHADTAIATTKFSDVPAGHWAEKHIAKLASQGIVKGTNGAFKPSDNISQQEAVALAIRFIGKESEVKTDEAVVFPENFNVSTYFKPYIVLAFQTGLLNRDEEFKLADATPDTPWGTKPASREWITKLVVKAIGKEETAKQLASSASYFKDGNQIGTDYAGYVNAAVALKLVNGVTEDKFDPKGSITRAAIATILSRAESVFPVAYDGQSTAVLTGQSAGSLNLYQDSKETSVSVDANTYVYRFDSDKALTLDQLVPNTNLLVVASGGKALYVEQLDDTQQVEKLSGTVDRVLPNDNKLWVWVNDEPVAVTYTSATTITDGSGNAIPASSLTADSNVEITRDTYRSNPVTLSIAVKSAPVNATGKGAVKDIQATDLTFEDTDTKAVTKYNVSPQAEVVWQGQILDGGLSQLRVGDIVTYEVKNSLVTRITIVQTSSKVIRGEFYSASSDGNTIQYVKNAGTAQQALEAKFVTDTVDVSIGGLTGTTIADLVKGDVLDITLNDKDQVAAIKVINRQVNMLTGATVVSYDDDLKALTVKDAKNNLVSVYLSANTKLDMNGTVLTLNAVTSLLQKGKKVTLGYTENKAVILQFVYKYDGTVTAVNANTNSITMLQSSGTPVTVQLDTPMHVDIVGKPSAALSDVKAGDVVTAQLNAAQDKVSLLQVHTAKQIEIYSVDAAGKKLKLKASDGTFYDYSTSTLDVTNEKGEKVSIDSVAAGQTGNLYFTGSTISSLKMLNVAVGRLTAISTDAISVVDYNGNSVTFPLGAAYSVVKNGATGSSASVLAAGDRVEVKLDAKDQLAITVISGVAKNFWKYDAASKTLSVKRISLSESNTYAVTASTKITQNGLPLSIGQLADGDAIVLYIYKNALVEIVKA</sequence>
<keyword evidence="4" id="KW-1185">Reference proteome</keyword>
<feature type="chain" id="PRO_5038514253" evidence="1">
    <location>
        <begin position="34"/>
        <end position="903"/>
    </location>
</feature>
<dbReference type="InterPro" id="IPR001119">
    <property type="entry name" value="SLH_dom"/>
</dbReference>
<evidence type="ECO:0000313" key="4">
    <source>
        <dbReference type="Proteomes" id="UP000476064"/>
    </source>
</evidence>
<keyword evidence="1" id="KW-0732">Signal</keyword>
<protein>
    <submittedName>
        <fullName evidence="3">S-layer homology domain-containing protein</fullName>
    </submittedName>
</protein>
<gene>
    <name evidence="3" type="ORF">GXP70_18660</name>
</gene>
<proteinExistence type="predicted"/>
<accession>A0A6C0FYQ2</accession>
<dbReference type="EMBL" id="CP048209">
    <property type="protein sequence ID" value="QHT61797.1"/>
    <property type="molecule type" value="Genomic_DNA"/>
</dbReference>
<name>A0A6C0FYQ2_9BACL</name>
<organism evidence="3 4">
    <name type="scientific">Paenibacillus lycopersici</name>
    <dbReference type="NCBI Taxonomy" id="2704462"/>
    <lineage>
        <taxon>Bacteria</taxon>
        <taxon>Bacillati</taxon>
        <taxon>Bacillota</taxon>
        <taxon>Bacilli</taxon>
        <taxon>Bacillales</taxon>
        <taxon>Paenibacillaceae</taxon>
        <taxon>Paenibacillus</taxon>
    </lineage>
</organism>
<dbReference type="Proteomes" id="UP000476064">
    <property type="component" value="Chromosome"/>
</dbReference>
<feature type="domain" description="SLH" evidence="2">
    <location>
        <begin position="175"/>
        <end position="238"/>
    </location>
</feature>
<dbReference type="Pfam" id="PF00395">
    <property type="entry name" value="SLH"/>
    <property type="match status" value="2"/>
</dbReference>
<dbReference type="RefSeq" id="WP_162358235.1">
    <property type="nucleotide sequence ID" value="NZ_CP048209.1"/>
</dbReference>
<feature type="signal peptide" evidence="1">
    <location>
        <begin position="1"/>
        <end position="33"/>
    </location>
</feature>